<comment type="caution">
    <text evidence="1">The sequence shown here is derived from an EMBL/GenBank/DDBJ whole genome shotgun (WGS) entry which is preliminary data.</text>
</comment>
<proteinExistence type="predicted"/>
<evidence type="ECO:0000313" key="2">
    <source>
        <dbReference type="Proteomes" id="UP000308886"/>
    </source>
</evidence>
<sequence>MLRSSVKYIHLKETDSTNNYLRNYPNEKGKEMTVVKAECQTAGKGQGKNVWESEAGKNLLFSVLTHPKNVPANRQFILSMAIALAVKDTLHHIVGDIQIKWPNDIYWHGHKMGGILIECTLSGSMVKDCIMGVGINVNQEEFFTVEKHPLSLIHIIHRKTNREVLLHDIIHNLHDYLTRIEHKQYDFILAEYEQSLYRGRGYHKYRDAKGTFMARFISIDPTGHINLRDDDGMLRNYACKEVEFLEEEEQY</sequence>
<dbReference type="EC" id="6.3.4.15" evidence="1"/>
<keyword evidence="2" id="KW-1185">Reference proteome</keyword>
<organism evidence="1 2">
    <name type="scientific">Palleniella muris</name>
    <dbReference type="NCBI Taxonomy" id="3038145"/>
    <lineage>
        <taxon>Bacteria</taxon>
        <taxon>Pseudomonadati</taxon>
        <taxon>Bacteroidota</taxon>
        <taxon>Bacteroidia</taxon>
        <taxon>Bacteroidales</taxon>
        <taxon>Prevotellaceae</taxon>
        <taxon>Palleniella</taxon>
    </lineage>
</organism>
<gene>
    <name evidence="1" type="ORF">E5358_12245</name>
</gene>
<keyword evidence="1" id="KW-0436">Ligase</keyword>
<accession>A0AC61QMQ7</accession>
<evidence type="ECO:0000313" key="1">
    <source>
        <dbReference type="EMBL" id="TGX80647.1"/>
    </source>
</evidence>
<dbReference type="Proteomes" id="UP000308886">
    <property type="component" value="Unassembled WGS sequence"/>
</dbReference>
<name>A0AC61QMQ7_9BACT</name>
<reference evidence="1" key="1">
    <citation type="submission" date="2019-04" db="EMBL/GenBank/DDBJ databases">
        <title>Microbes associate with the intestines of laboratory mice.</title>
        <authorList>
            <person name="Navarre W."/>
            <person name="Wong E."/>
            <person name="Huang K."/>
            <person name="Tropini C."/>
            <person name="Ng K."/>
            <person name="Yu B."/>
        </authorList>
    </citation>
    <scope>NUCLEOTIDE SEQUENCE</scope>
    <source>
        <strain evidence="1">NM73_A23</strain>
    </source>
</reference>
<protein>
    <submittedName>
        <fullName evidence="1">Biotin--[acetyl-CoA-carboxylase] ligase</fullName>
        <ecNumber evidence="1">6.3.4.15</ecNumber>
    </submittedName>
</protein>
<dbReference type="EMBL" id="SRZC01000023">
    <property type="protein sequence ID" value="TGX80647.1"/>
    <property type="molecule type" value="Genomic_DNA"/>
</dbReference>